<organism evidence="2 3">
    <name type="scientific">Candidatus Williamhamiltonella defendens</name>
    <dbReference type="NCBI Taxonomy" id="138072"/>
    <lineage>
        <taxon>Bacteria</taxon>
        <taxon>Pseudomonadati</taxon>
        <taxon>Pseudomonadota</taxon>
        <taxon>Gammaproteobacteria</taxon>
        <taxon>Enterobacterales</taxon>
        <taxon>Enterobacteriaceae</taxon>
        <taxon>aphid secondary symbionts</taxon>
        <taxon>Candidatus Williamhamiltonella</taxon>
    </lineage>
</organism>
<reference evidence="3" key="3">
    <citation type="submission" date="2017-11" db="EMBL/GenBank/DDBJ databases">
        <title>PacBio sequencing of new strain of the secondary endosymbiont Candidatus Hamiltonella defensa.</title>
        <authorList>
            <person name="Strand M.R."/>
            <person name="Oliver K."/>
        </authorList>
    </citation>
    <scope>NUCLEOTIDE SEQUENCE [LARGE SCALE GENOMIC DNA]</scope>
    <source>
        <strain evidence="3">A2C</strain>
    </source>
</reference>
<dbReference type="AlphaFoldDB" id="A0A2D3T3I2"/>
<dbReference type="EMBL" id="CP017606">
    <property type="protein sequence ID" value="ATW30355.1"/>
    <property type="molecule type" value="Genomic_DNA"/>
</dbReference>
<proteinExistence type="predicted"/>
<accession>A0A2D3T3I2</accession>
<sequence>MTALATNLEKLLPLGLESLGSRGKNKAGALRAGERGGFIGRLYNHRAQASATNRAQGCACSNRTINRSQLDDIEVLAEEVSILNVVPNILKRDNVVIWV</sequence>
<reference evidence="1" key="2">
    <citation type="submission" date="2017-08" db="EMBL/GenBank/DDBJ databases">
        <title>Genome sequence of Candidatus Hamiltonella defensa from Acyrthosiphon pisum strain MI47.</title>
        <authorList>
            <person name="Patel V.A."/>
            <person name="Chevignon G."/>
            <person name="Russell J.A."/>
            <person name="Oliver K.M."/>
        </authorList>
    </citation>
    <scope>NUCLEOTIDE SEQUENCE</scope>
    <source>
        <strain evidence="1">MI47</strain>
    </source>
</reference>
<evidence type="ECO:0000313" key="1">
    <source>
        <dbReference type="EMBL" id="ASV33989.1"/>
    </source>
</evidence>
<evidence type="ECO:0000313" key="3">
    <source>
        <dbReference type="Proteomes" id="UP000230008"/>
    </source>
</evidence>
<evidence type="ECO:0000313" key="2">
    <source>
        <dbReference type="EMBL" id="ATW30355.1"/>
    </source>
</evidence>
<protein>
    <submittedName>
        <fullName evidence="2">Uncharacterized protein</fullName>
    </submittedName>
</protein>
<reference evidence="2" key="4">
    <citation type="journal article" date="2018" name="Genome Biol. Evol.">
        <title>Culture-Facilitated Comparative Genomics of the Facultative Symbiont Hamiltonella defensa.</title>
        <authorList>
            <person name="Chevignon G."/>
            <person name="Boyd B.M."/>
            <person name="Brandt J.W."/>
            <person name="Oliver K.M."/>
            <person name="Strand M.R."/>
        </authorList>
    </citation>
    <scope>NUCLEOTIDE SEQUENCE</scope>
    <source>
        <strain evidence="2">A2C</strain>
    </source>
</reference>
<dbReference type="Proteomes" id="UP000792865">
    <property type="component" value="Chromosome"/>
</dbReference>
<dbReference type="Proteomes" id="UP000230008">
    <property type="component" value="Chromosome"/>
</dbReference>
<dbReference type="EMBL" id="CP022932">
    <property type="protein sequence ID" value="ASV33989.1"/>
    <property type="molecule type" value="Genomic_DNA"/>
</dbReference>
<reference evidence="3" key="1">
    <citation type="submission" date="2016-10" db="EMBL/GenBank/DDBJ databases">
        <authorList>
            <person name="Chevignon G."/>
        </authorList>
    </citation>
    <scope>NUCLEOTIDE SEQUENCE [LARGE SCALE GENOMIC DNA]</scope>
    <source>
        <strain evidence="3">A2C</strain>
    </source>
</reference>
<name>A0A2D3T3I2_9ENTR</name>
<dbReference type="RefSeq" id="WP_015874337.1">
    <property type="nucleotide sequence ID" value="NZ_CADIJJ010000026.1"/>
</dbReference>
<gene>
    <name evidence="2" type="ORF">BJP41_08550</name>
    <name evidence="1" type="ORF">CJJ18_08385</name>
</gene>